<evidence type="ECO:0000259" key="1">
    <source>
        <dbReference type="Pfam" id="PF03372"/>
    </source>
</evidence>
<dbReference type="PANTHER" id="PTHR33710:SF79">
    <property type="entry name" value="OS06G0205337 PROTEIN"/>
    <property type="match status" value="1"/>
</dbReference>
<dbReference type="GO" id="GO:0003824">
    <property type="term" value="F:catalytic activity"/>
    <property type="evidence" value="ECO:0007669"/>
    <property type="project" value="InterPro"/>
</dbReference>
<dbReference type="Pfam" id="PF13966">
    <property type="entry name" value="zf-RVT"/>
    <property type="match status" value="1"/>
</dbReference>
<evidence type="ECO:0000259" key="2">
    <source>
        <dbReference type="Pfam" id="PF13966"/>
    </source>
</evidence>
<keyword evidence="4" id="KW-1185">Reference proteome</keyword>
<reference evidence="3" key="1">
    <citation type="submission" date="2019-11" db="EMBL/GenBank/DDBJ databases">
        <authorList>
            <person name="Liu Y."/>
            <person name="Hou J."/>
            <person name="Li T.-Q."/>
            <person name="Guan C.-H."/>
            <person name="Wu X."/>
            <person name="Wu H.-Z."/>
            <person name="Ling F."/>
            <person name="Zhang R."/>
            <person name="Shi X.-G."/>
            <person name="Ren J.-P."/>
            <person name="Chen E.-F."/>
            <person name="Sun J.-M."/>
        </authorList>
    </citation>
    <scope>NUCLEOTIDE SEQUENCE</scope>
    <source>
        <strain evidence="3">Adult_tree_wgs_1</strain>
        <tissue evidence="3">Leaves</tissue>
    </source>
</reference>
<dbReference type="InterPro" id="IPR036691">
    <property type="entry name" value="Endo/exonu/phosph_ase_sf"/>
</dbReference>
<accession>A0A834GKZ7</accession>
<dbReference type="OrthoDB" id="1001388at2759"/>
<dbReference type="Proteomes" id="UP000626092">
    <property type="component" value="Unassembled WGS sequence"/>
</dbReference>
<name>A0A834GKZ7_RHOSS</name>
<dbReference type="AlphaFoldDB" id="A0A834GKZ7"/>
<dbReference type="Gene3D" id="3.60.10.10">
    <property type="entry name" value="Endonuclease/exonuclease/phosphatase"/>
    <property type="match status" value="1"/>
</dbReference>
<feature type="domain" description="Reverse transcriptase zinc-binding" evidence="2">
    <location>
        <begin position="553"/>
        <end position="626"/>
    </location>
</feature>
<feature type="domain" description="Endonuclease/exonuclease/phosphatase" evidence="1">
    <location>
        <begin position="4"/>
        <end position="225"/>
    </location>
</feature>
<sequence length="626" mass="73004">MVMLSWNVQGMGRPLTFQILQGLCTTHRPLVVFLMETKNKRSTLEKIRMKLQYNNGCYVDPIGKSGGLALWWSDEVTIDVRFKSKNIFHCVVNWPRISTPFLITFIYAPPVWVDWLSFWNYMRSVASENRLPWLCVGDFNECSSQAEKQGGNPCSRGRLDQFHGFVSDCEFMDLEFKGPSFTWSNNQDGDNNIRVRLDRAMVTVDWRNLFPLTQVWNELKVGSDHCPLIVKCRVPLKRVPFSFKFESKWTTHPECGQIIASAWTQSQQGSHLYGLVQRLKKCKEFLLEWSKKTFGRDKMNLKRFQERLRSIQMALFSQENLQEERKLIKEIEVLLLREEMTLHQRSRVNWLTYGDKNSAFFHACINQRRQRNQLIMLKTGGGNWVQDEDGINDLIHNYFSGLFECFGPRDFSEVLANVKCCISEDMNAKLIEQVSVEEIKKAAFQLGSLKAPGPDGYPGFFFQRYWDKVGEEVCKAVQRFFSNGYMLKELNRTNIVLIPKVTFPESLDRGIWRRDVLEEIVSQEEMLAITAMSISQFKRKDSLVWHHTRDGVYSVRSGYHLAVQMKNKDQESPSSSFIPDKSLWDVIWKVDIPYKVRHFWWRACSNSLATKENLVRRNCGSSGTCY</sequence>
<evidence type="ECO:0000313" key="3">
    <source>
        <dbReference type="EMBL" id="KAF7134615.1"/>
    </source>
</evidence>
<proteinExistence type="predicted"/>
<evidence type="ECO:0008006" key="5">
    <source>
        <dbReference type="Google" id="ProtNLM"/>
    </source>
</evidence>
<evidence type="ECO:0000313" key="4">
    <source>
        <dbReference type="Proteomes" id="UP000626092"/>
    </source>
</evidence>
<dbReference type="PANTHER" id="PTHR33710">
    <property type="entry name" value="BNAC02G09200D PROTEIN"/>
    <property type="match status" value="1"/>
</dbReference>
<dbReference type="InterPro" id="IPR026960">
    <property type="entry name" value="RVT-Znf"/>
</dbReference>
<dbReference type="SUPFAM" id="SSF56219">
    <property type="entry name" value="DNase I-like"/>
    <property type="match status" value="1"/>
</dbReference>
<organism evidence="3 4">
    <name type="scientific">Rhododendron simsii</name>
    <name type="common">Sims's rhododendron</name>
    <dbReference type="NCBI Taxonomy" id="118357"/>
    <lineage>
        <taxon>Eukaryota</taxon>
        <taxon>Viridiplantae</taxon>
        <taxon>Streptophyta</taxon>
        <taxon>Embryophyta</taxon>
        <taxon>Tracheophyta</taxon>
        <taxon>Spermatophyta</taxon>
        <taxon>Magnoliopsida</taxon>
        <taxon>eudicotyledons</taxon>
        <taxon>Gunneridae</taxon>
        <taxon>Pentapetalae</taxon>
        <taxon>asterids</taxon>
        <taxon>Ericales</taxon>
        <taxon>Ericaceae</taxon>
        <taxon>Ericoideae</taxon>
        <taxon>Rhodoreae</taxon>
        <taxon>Rhododendron</taxon>
    </lineage>
</organism>
<comment type="caution">
    <text evidence="3">The sequence shown here is derived from an EMBL/GenBank/DDBJ whole genome shotgun (WGS) entry which is preliminary data.</text>
</comment>
<protein>
    <recommendedName>
        <fullName evidence="5">Reverse transcriptase</fullName>
    </recommendedName>
</protein>
<dbReference type="Pfam" id="PF03372">
    <property type="entry name" value="Exo_endo_phos"/>
    <property type="match status" value="1"/>
</dbReference>
<gene>
    <name evidence="3" type="ORF">RHSIM_Rhsim08G0178900</name>
</gene>
<dbReference type="EMBL" id="WJXA01000008">
    <property type="protein sequence ID" value="KAF7134615.1"/>
    <property type="molecule type" value="Genomic_DNA"/>
</dbReference>
<dbReference type="InterPro" id="IPR005135">
    <property type="entry name" value="Endo/exonuclease/phosphatase"/>
</dbReference>